<organism evidence="1 2">
    <name type="scientific">candidate division MSBL1 archaeon SCGC-AAA382A20</name>
    <dbReference type="NCBI Taxonomy" id="1698280"/>
    <lineage>
        <taxon>Archaea</taxon>
        <taxon>Methanobacteriati</taxon>
        <taxon>Methanobacteriota</taxon>
        <taxon>candidate division MSBL1</taxon>
    </lineage>
</organism>
<reference evidence="1 2" key="1">
    <citation type="journal article" date="2016" name="Sci. Rep.">
        <title>Metabolic traits of an uncultured archaeal lineage -MSBL1- from brine pools of the Red Sea.</title>
        <authorList>
            <person name="Mwirichia R."/>
            <person name="Alam I."/>
            <person name="Rashid M."/>
            <person name="Vinu M."/>
            <person name="Ba-Alawi W."/>
            <person name="Anthony Kamau A."/>
            <person name="Kamanda Ngugi D."/>
            <person name="Goker M."/>
            <person name="Klenk H.P."/>
            <person name="Bajic V."/>
            <person name="Stingl U."/>
        </authorList>
    </citation>
    <scope>NUCLEOTIDE SEQUENCE [LARGE SCALE GENOMIC DNA]</scope>
    <source>
        <strain evidence="1">SCGC-AAA382A20</strain>
    </source>
</reference>
<keyword evidence="2" id="KW-1185">Reference proteome</keyword>
<evidence type="ECO:0000313" key="2">
    <source>
        <dbReference type="Proteomes" id="UP000070263"/>
    </source>
</evidence>
<sequence>MTVEIGDFKDAEKWLTSDEWLVFTFQGDFCQFLEYTFFPPGTEKNAEFEVMMLPEEGGLSLWFRIKDTKENRENLKKALSQFYGPVKDSIDEEIEKLQKNAKQFAEKLSKGGDL</sequence>
<dbReference type="Proteomes" id="UP000070263">
    <property type="component" value="Unassembled WGS sequence"/>
</dbReference>
<dbReference type="EMBL" id="LHYE01000002">
    <property type="protein sequence ID" value="KXB07701.1"/>
    <property type="molecule type" value="Genomic_DNA"/>
</dbReference>
<protein>
    <submittedName>
        <fullName evidence="1">Uncharacterized protein</fullName>
    </submittedName>
</protein>
<accession>A0A133VMS1</accession>
<name>A0A133VMS1_9EURY</name>
<gene>
    <name evidence="1" type="ORF">AKJ51_00300</name>
</gene>
<evidence type="ECO:0000313" key="1">
    <source>
        <dbReference type="EMBL" id="KXB07701.1"/>
    </source>
</evidence>
<comment type="caution">
    <text evidence="1">The sequence shown here is derived from an EMBL/GenBank/DDBJ whole genome shotgun (WGS) entry which is preliminary data.</text>
</comment>
<proteinExistence type="predicted"/>
<dbReference type="AlphaFoldDB" id="A0A133VMS1"/>